<organism evidence="7">
    <name type="scientific">Guillardia theta (strain CCMP2712)</name>
    <name type="common">Cryptophyte</name>
    <dbReference type="NCBI Taxonomy" id="905079"/>
    <lineage>
        <taxon>Eukaryota</taxon>
        <taxon>Cryptophyceae</taxon>
        <taxon>Pyrenomonadales</taxon>
        <taxon>Geminigeraceae</taxon>
        <taxon>Guillardia</taxon>
    </lineage>
</organism>
<dbReference type="PROSITE" id="PS50600">
    <property type="entry name" value="ULP_PROTEASE"/>
    <property type="match status" value="1"/>
</dbReference>
<dbReference type="GO" id="GO:0016929">
    <property type="term" value="F:deSUMOylase activity"/>
    <property type="evidence" value="ECO:0007669"/>
    <property type="project" value="TreeGrafter"/>
</dbReference>
<evidence type="ECO:0000256" key="5">
    <source>
        <dbReference type="SAM" id="Phobius"/>
    </source>
</evidence>
<dbReference type="EnsemblProtists" id="EKX36031">
    <property type="protein sequence ID" value="EKX36031"/>
    <property type="gene ID" value="GUITHDRAFT_146072"/>
</dbReference>
<dbReference type="Gene3D" id="3.40.395.10">
    <property type="entry name" value="Adenoviral Proteinase, Chain A"/>
    <property type="match status" value="1"/>
</dbReference>
<dbReference type="STRING" id="905079.L1IIH4"/>
<dbReference type="SUPFAM" id="SSF54001">
    <property type="entry name" value="Cysteine proteinases"/>
    <property type="match status" value="1"/>
</dbReference>
<evidence type="ECO:0000259" key="6">
    <source>
        <dbReference type="PROSITE" id="PS50600"/>
    </source>
</evidence>
<comment type="similarity">
    <text evidence="1">Belongs to the peptidase C48 family.</text>
</comment>
<proteinExistence type="inferred from homology"/>
<dbReference type="EMBL" id="JH993080">
    <property type="protein sequence ID" value="EKX36031.1"/>
    <property type="molecule type" value="Genomic_DNA"/>
</dbReference>
<evidence type="ECO:0000313" key="9">
    <source>
        <dbReference type="Proteomes" id="UP000011087"/>
    </source>
</evidence>
<protein>
    <recommendedName>
        <fullName evidence="6">Ubiquitin-like protease family profile domain-containing protein</fullName>
    </recommendedName>
</protein>
<dbReference type="OrthoDB" id="1939479at2759"/>
<keyword evidence="4" id="KW-0788">Thiol protease</keyword>
<dbReference type="GeneID" id="17292785"/>
<feature type="domain" description="Ubiquitin-like protease family profile" evidence="6">
    <location>
        <begin position="38"/>
        <end position="204"/>
    </location>
</feature>
<dbReference type="PANTHER" id="PTHR12606">
    <property type="entry name" value="SENTRIN/SUMO-SPECIFIC PROTEASE"/>
    <property type="match status" value="1"/>
</dbReference>
<reference evidence="8" key="3">
    <citation type="submission" date="2016-03" db="UniProtKB">
        <authorList>
            <consortium name="EnsemblProtists"/>
        </authorList>
    </citation>
    <scope>IDENTIFICATION</scope>
</reference>
<dbReference type="AlphaFoldDB" id="L1IIH4"/>
<keyword evidence="5" id="KW-1133">Transmembrane helix</keyword>
<evidence type="ECO:0000256" key="1">
    <source>
        <dbReference type="ARBA" id="ARBA00005234"/>
    </source>
</evidence>
<dbReference type="Proteomes" id="UP000011087">
    <property type="component" value="Unassembled WGS sequence"/>
</dbReference>
<dbReference type="InterPro" id="IPR003653">
    <property type="entry name" value="Peptidase_C48_C"/>
</dbReference>
<evidence type="ECO:0000313" key="7">
    <source>
        <dbReference type="EMBL" id="EKX36031.1"/>
    </source>
</evidence>
<gene>
    <name evidence="7" type="ORF">GUITHDRAFT_146072</name>
</gene>
<name>L1IIH4_GUITC</name>
<dbReference type="GO" id="GO:0005634">
    <property type="term" value="C:nucleus"/>
    <property type="evidence" value="ECO:0007669"/>
    <property type="project" value="TreeGrafter"/>
</dbReference>
<dbReference type="GO" id="GO:0006508">
    <property type="term" value="P:proteolysis"/>
    <property type="evidence" value="ECO:0007669"/>
    <property type="project" value="UniProtKB-KW"/>
</dbReference>
<accession>L1IIH4</accession>
<keyword evidence="5" id="KW-0472">Membrane</keyword>
<keyword evidence="5" id="KW-0812">Transmembrane</keyword>
<reference evidence="9" key="2">
    <citation type="submission" date="2012-11" db="EMBL/GenBank/DDBJ databases">
        <authorList>
            <person name="Kuo A."/>
            <person name="Curtis B.A."/>
            <person name="Tanifuji G."/>
            <person name="Burki F."/>
            <person name="Gruber A."/>
            <person name="Irimia M."/>
            <person name="Maruyama S."/>
            <person name="Arias M.C."/>
            <person name="Ball S.G."/>
            <person name="Gile G.H."/>
            <person name="Hirakawa Y."/>
            <person name="Hopkins J.F."/>
            <person name="Rensing S.A."/>
            <person name="Schmutz J."/>
            <person name="Symeonidi A."/>
            <person name="Elias M."/>
            <person name="Eveleigh R.J."/>
            <person name="Herman E.K."/>
            <person name="Klute M.J."/>
            <person name="Nakayama T."/>
            <person name="Obornik M."/>
            <person name="Reyes-Prieto A."/>
            <person name="Armbrust E.V."/>
            <person name="Aves S.J."/>
            <person name="Beiko R.G."/>
            <person name="Coutinho P."/>
            <person name="Dacks J.B."/>
            <person name="Durnford D.G."/>
            <person name="Fast N.M."/>
            <person name="Green B.R."/>
            <person name="Grisdale C."/>
            <person name="Hempe F."/>
            <person name="Henrissat B."/>
            <person name="Hoppner M.P."/>
            <person name="Ishida K.-I."/>
            <person name="Kim E."/>
            <person name="Koreny L."/>
            <person name="Kroth P.G."/>
            <person name="Liu Y."/>
            <person name="Malik S.-B."/>
            <person name="Maier U.G."/>
            <person name="McRose D."/>
            <person name="Mock T."/>
            <person name="Neilson J.A."/>
            <person name="Onodera N.T."/>
            <person name="Poole A.M."/>
            <person name="Pritham E.J."/>
            <person name="Richards T.A."/>
            <person name="Rocap G."/>
            <person name="Roy S.W."/>
            <person name="Sarai C."/>
            <person name="Schaack S."/>
            <person name="Shirato S."/>
            <person name="Slamovits C.H."/>
            <person name="Spencer D.F."/>
            <person name="Suzuki S."/>
            <person name="Worden A.Z."/>
            <person name="Zauner S."/>
            <person name="Barry K."/>
            <person name="Bell C."/>
            <person name="Bharti A.K."/>
            <person name="Crow J.A."/>
            <person name="Grimwood J."/>
            <person name="Kramer R."/>
            <person name="Lindquist E."/>
            <person name="Lucas S."/>
            <person name="Salamov A."/>
            <person name="McFadden G.I."/>
            <person name="Lane C.E."/>
            <person name="Keeling P.J."/>
            <person name="Gray M.W."/>
            <person name="Grigoriev I.V."/>
            <person name="Archibald J.M."/>
        </authorList>
    </citation>
    <scope>NUCLEOTIDE SEQUENCE</scope>
    <source>
        <strain evidence="9">CCMP2712</strain>
    </source>
</reference>
<sequence length="479" mass="53040">MPTAECAYLQEIFIGLDPVVVNQVKTMVSSGKHKISKTDMTSEDLDAVMDGRWLKGDIIDAFLCVIEARQASGIRVHCCGTYLYTKLIQEIAHSGDADKVREQSDVPVMIGVCQITSLQDGRLYDSMKVMHKDCTKDIESFVVMEWQRQMNEAESTGNQLLAAWMKLKLSVEWKHEYSFTSDKVPQQSDGSSCGVFVCAIADCIASGRNPATSFCQKDIPNIRMRIGSLLREVYRSGGGAKSIMSDAPMDPSPSGGNSALLFLTSPILKFLVDRQQADQANTHQSQEDKKIVFWPFAVAGGVLFGLGIYGKQKPRGHAFMSGKINSSAAESEAPVASHKKLNFQSKLAEKPISPENRRLALRTASAALGLGTLLACSGAFVCVKLTYWYLGINNAQDFAAYMRSRLPSQLGQVTSYTKIVEKKESLTTWFREELGMGKYLDDKECQRRVNEAKAIHKKGLITERELEIEISKIMLKQDA</sequence>
<dbReference type="RefSeq" id="XP_005823011.1">
    <property type="nucleotide sequence ID" value="XM_005822954.1"/>
</dbReference>
<dbReference type="PANTHER" id="PTHR12606:SF141">
    <property type="entry name" value="GH15225P-RELATED"/>
    <property type="match status" value="1"/>
</dbReference>
<dbReference type="InterPro" id="IPR038765">
    <property type="entry name" value="Papain-like_cys_pep_sf"/>
</dbReference>
<keyword evidence="2" id="KW-0645">Protease</keyword>
<dbReference type="eggNOG" id="KOG0778">
    <property type="taxonomic scope" value="Eukaryota"/>
</dbReference>
<dbReference type="Pfam" id="PF02902">
    <property type="entry name" value="Peptidase_C48"/>
    <property type="match status" value="1"/>
</dbReference>
<dbReference type="PaxDb" id="55529-EKX36031"/>
<dbReference type="GO" id="GO:0016926">
    <property type="term" value="P:protein desumoylation"/>
    <property type="evidence" value="ECO:0007669"/>
    <property type="project" value="TreeGrafter"/>
</dbReference>
<dbReference type="KEGG" id="gtt:GUITHDRAFT_146072"/>
<reference evidence="7 9" key="1">
    <citation type="journal article" date="2012" name="Nature">
        <title>Algal genomes reveal evolutionary mosaicism and the fate of nucleomorphs.</title>
        <authorList>
            <consortium name="DOE Joint Genome Institute"/>
            <person name="Curtis B.A."/>
            <person name="Tanifuji G."/>
            <person name="Burki F."/>
            <person name="Gruber A."/>
            <person name="Irimia M."/>
            <person name="Maruyama S."/>
            <person name="Arias M.C."/>
            <person name="Ball S.G."/>
            <person name="Gile G.H."/>
            <person name="Hirakawa Y."/>
            <person name="Hopkins J.F."/>
            <person name="Kuo A."/>
            <person name="Rensing S.A."/>
            <person name="Schmutz J."/>
            <person name="Symeonidi A."/>
            <person name="Elias M."/>
            <person name="Eveleigh R.J."/>
            <person name="Herman E.K."/>
            <person name="Klute M.J."/>
            <person name="Nakayama T."/>
            <person name="Obornik M."/>
            <person name="Reyes-Prieto A."/>
            <person name="Armbrust E.V."/>
            <person name="Aves S.J."/>
            <person name="Beiko R.G."/>
            <person name="Coutinho P."/>
            <person name="Dacks J.B."/>
            <person name="Durnford D.G."/>
            <person name="Fast N.M."/>
            <person name="Green B.R."/>
            <person name="Grisdale C.J."/>
            <person name="Hempel F."/>
            <person name="Henrissat B."/>
            <person name="Hoppner M.P."/>
            <person name="Ishida K."/>
            <person name="Kim E."/>
            <person name="Koreny L."/>
            <person name="Kroth P.G."/>
            <person name="Liu Y."/>
            <person name="Malik S.B."/>
            <person name="Maier U.G."/>
            <person name="McRose D."/>
            <person name="Mock T."/>
            <person name="Neilson J.A."/>
            <person name="Onodera N.T."/>
            <person name="Poole A.M."/>
            <person name="Pritham E.J."/>
            <person name="Richards T.A."/>
            <person name="Rocap G."/>
            <person name="Roy S.W."/>
            <person name="Sarai C."/>
            <person name="Schaack S."/>
            <person name="Shirato S."/>
            <person name="Slamovits C.H."/>
            <person name="Spencer D.F."/>
            <person name="Suzuki S."/>
            <person name="Worden A.Z."/>
            <person name="Zauner S."/>
            <person name="Barry K."/>
            <person name="Bell C."/>
            <person name="Bharti A.K."/>
            <person name="Crow J.A."/>
            <person name="Grimwood J."/>
            <person name="Kramer R."/>
            <person name="Lindquist E."/>
            <person name="Lucas S."/>
            <person name="Salamov A."/>
            <person name="McFadden G.I."/>
            <person name="Lane C.E."/>
            <person name="Keeling P.J."/>
            <person name="Gray M.W."/>
            <person name="Grigoriev I.V."/>
            <person name="Archibald J.M."/>
        </authorList>
    </citation>
    <scope>NUCLEOTIDE SEQUENCE</scope>
    <source>
        <strain evidence="7 9">CCMP2712</strain>
    </source>
</reference>
<evidence type="ECO:0000313" key="8">
    <source>
        <dbReference type="EnsemblProtists" id="EKX36031"/>
    </source>
</evidence>
<keyword evidence="9" id="KW-1185">Reference proteome</keyword>
<evidence type="ECO:0000256" key="4">
    <source>
        <dbReference type="ARBA" id="ARBA00022807"/>
    </source>
</evidence>
<evidence type="ECO:0000256" key="2">
    <source>
        <dbReference type="ARBA" id="ARBA00022670"/>
    </source>
</evidence>
<evidence type="ECO:0000256" key="3">
    <source>
        <dbReference type="ARBA" id="ARBA00022801"/>
    </source>
</evidence>
<feature type="transmembrane region" description="Helical" evidence="5">
    <location>
        <begin position="366"/>
        <end position="390"/>
    </location>
</feature>
<feature type="transmembrane region" description="Helical" evidence="5">
    <location>
        <begin position="291"/>
        <end position="310"/>
    </location>
</feature>
<keyword evidence="3" id="KW-0378">Hydrolase</keyword>
<dbReference type="HOGENOM" id="CLU_570437_0_0_1"/>